<reference evidence="11 12" key="1">
    <citation type="submission" date="2019-02" db="EMBL/GenBank/DDBJ databases">
        <title>Deep-cultivation of Planctomycetes and their phenomic and genomic characterization uncovers novel biology.</title>
        <authorList>
            <person name="Wiegand S."/>
            <person name="Jogler M."/>
            <person name="Boedeker C."/>
            <person name="Pinto D."/>
            <person name="Vollmers J."/>
            <person name="Rivas-Marin E."/>
            <person name="Kohn T."/>
            <person name="Peeters S.H."/>
            <person name="Heuer A."/>
            <person name="Rast P."/>
            <person name="Oberbeckmann S."/>
            <person name="Bunk B."/>
            <person name="Jeske O."/>
            <person name="Meyerdierks A."/>
            <person name="Storesund J.E."/>
            <person name="Kallscheuer N."/>
            <person name="Luecker S."/>
            <person name="Lage O.M."/>
            <person name="Pohl T."/>
            <person name="Merkel B.J."/>
            <person name="Hornburger P."/>
            <person name="Mueller R.-W."/>
            <person name="Bruemmer F."/>
            <person name="Labrenz M."/>
            <person name="Spormann A.M."/>
            <person name="Op Den Camp H."/>
            <person name="Overmann J."/>
            <person name="Amann R."/>
            <person name="Jetten M.S.M."/>
            <person name="Mascher T."/>
            <person name="Medema M.H."/>
            <person name="Devos D.P."/>
            <person name="Kaster A.-K."/>
            <person name="Ovreas L."/>
            <person name="Rohde M."/>
            <person name="Galperin M.Y."/>
            <person name="Jogler C."/>
        </authorList>
    </citation>
    <scope>NUCLEOTIDE SEQUENCE [LARGE SCALE GENOMIC DNA]</scope>
    <source>
        <strain evidence="11 12">Q31b</strain>
    </source>
</reference>
<dbReference type="PROSITE" id="PS50011">
    <property type="entry name" value="PROTEIN_KINASE_DOM"/>
    <property type="match status" value="1"/>
</dbReference>
<keyword evidence="12" id="KW-1185">Reference proteome</keyword>
<dbReference type="PROSITE" id="PS00678">
    <property type="entry name" value="WD_REPEATS_1"/>
    <property type="match status" value="1"/>
</dbReference>
<dbReference type="GO" id="GO:0004674">
    <property type="term" value="F:protein serine/threonine kinase activity"/>
    <property type="evidence" value="ECO:0007669"/>
    <property type="project" value="UniProtKB-EC"/>
</dbReference>
<dbReference type="InterPro" id="IPR000719">
    <property type="entry name" value="Prot_kinase_dom"/>
</dbReference>
<dbReference type="GO" id="GO:0005524">
    <property type="term" value="F:ATP binding"/>
    <property type="evidence" value="ECO:0007669"/>
    <property type="project" value="UniProtKB-UniRule"/>
</dbReference>
<keyword evidence="6 8" id="KW-0067">ATP-binding</keyword>
<dbReference type="PANTHER" id="PTHR43289">
    <property type="entry name" value="MITOGEN-ACTIVATED PROTEIN KINASE KINASE KINASE 20-RELATED"/>
    <property type="match status" value="1"/>
</dbReference>
<dbReference type="Gene3D" id="2.130.10.10">
    <property type="entry name" value="YVTN repeat-like/Quinoprotein amine dehydrogenase"/>
    <property type="match status" value="2"/>
</dbReference>
<keyword evidence="5 11" id="KW-0418">Kinase</keyword>
<protein>
    <submittedName>
        <fullName evidence="11">Serine/threonine-protein kinase PknB</fullName>
        <ecNumber evidence="11">2.7.11.1</ecNumber>
    </submittedName>
</protein>
<dbReference type="InterPro" id="IPR017441">
    <property type="entry name" value="Protein_kinase_ATP_BS"/>
</dbReference>
<evidence type="ECO:0000256" key="9">
    <source>
        <dbReference type="SAM" id="Phobius"/>
    </source>
</evidence>
<feature type="domain" description="Protein kinase" evidence="10">
    <location>
        <begin position="64"/>
        <end position="340"/>
    </location>
</feature>
<keyword evidence="9" id="KW-1133">Transmembrane helix</keyword>
<dbReference type="SMART" id="SM00320">
    <property type="entry name" value="WD40"/>
    <property type="match status" value="6"/>
</dbReference>
<dbReference type="EC" id="2.7.11.1" evidence="11"/>
<keyword evidence="9" id="KW-0472">Membrane</keyword>
<feature type="binding site" evidence="8">
    <location>
        <position position="93"/>
    </location>
    <ligand>
        <name>ATP</name>
        <dbReference type="ChEBI" id="CHEBI:30616"/>
    </ligand>
</feature>
<dbReference type="CDD" id="cd14014">
    <property type="entry name" value="STKc_PknB_like"/>
    <property type="match status" value="1"/>
</dbReference>
<dbReference type="SUPFAM" id="SSF56112">
    <property type="entry name" value="Protein kinase-like (PK-like)"/>
    <property type="match status" value="1"/>
</dbReference>
<dbReference type="InterPro" id="IPR008271">
    <property type="entry name" value="Ser/Thr_kinase_AS"/>
</dbReference>
<evidence type="ECO:0000256" key="4">
    <source>
        <dbReference type="ARBA" id="ARBA00022741"/>
    </source>
</evidence>
<dbReference type="InterPro" id="IPR019775">
    <property type="entry name" value="WD40_repeat_CS"/>
</dbReference>
<evidence type="ECO:0000256" key="1">
    <source>
        <dbReference type="ARBA" id="ARBA00022574"/>
    </source>
</evidence>
<dbReference type="Gene3D" id="1.10.510.10">
    <property type="entry name" value="Transferase(Phosphotransferase) domain 1"/>
    <property type="match status" value="1"/>
</dbReference>
<sequence>MSDDYNASKHELRPGGSFLLPVDDCSASVTLKSTHRNNQRTHIESTRFAAPAFEPVADRCIDQFRLIRELGCGGFGRVWLALDERLGRQVAIKFPHQRLGLDSKGTRRFKREAKITAKLNHPNLIPILDAVLDANKAYIVSEYCPGPTLSQWSRGRGYFMEAAHAICIVSQIAKGLQAAHHLGLIHRDIKPSNIIISDPESEYPTARLIDFGMARWMSDVSDFTDTQSGTLVGSVPYMSPEQAAGRINDHGPHSDVYSLGVVLYELLTGVSPFSASCQVQSLHRVLNHQPPSAASLRPQLTKDLSAVCQRCLEKEPRRRYRDAGELLNELERVRRKQPTIARPVGCVGRTLRWSQRNPFVAGLGLLATIAMIFGCVSLTLYAVTQGRYARTSELQAARLRSVLGEAELARQRRRQTSYETDVSLAFLMFNSGRYADARRLLDRQIPAAPHTDPLADLRRLEWALLDRQVRTRYERWGRHDGPAREITVLADRERAASIGDDGAIRFWDIQNGCCVSRLDQFDDQASAIASMPDGRLAVPGPLWPFGSRSTILIDAQSGATTHALHMHPTTIETIRVSKDGKIIASGCRYDGIKVWSTEKKRAVYVPTVHRCESFGLTPDGRYLITGNLNTQTLAVYDTDSGNVVDKADLPNIVPIVQCANSHNWAAYTIRNRKGFGLVGIERAVSESSRAQSSRAQSSRNKSEKLVMSDWIDTDCEPIAFAFSPQDECMAVADSRVGIRWYRLQENQDSPLSCVHSTGAVAVSQSRLTNVAFLNSDDVVTTSLDGSVERFSPGLSQRMPRGQDYFDIFPQPPSIVGGVLLNECQSEVFVLGTDRNLWHAKFPSNSTRHASSSMTTKLGYRSVWKSDAPLATAAISPDDSTLAIVDRDERLHWLSDWRTGTPKVQVLQLPVCGGDSQFDMCEFSASGRYLGMAGSSDHTLVFDQLRSHLEPIIVRTPSSKVKCIAFSRDERYFASAGGHGIEIVDLESNEPLYWNEKLGMPLCLEFTPDGNTLAVGWEDGSVSLLTLSNREHQFLYNPMIPQHYEPGRPVKIEFVNSDRMLMISDNGLIQFWDCNTRLAIGCLPLSDQPSSECNQVSIRDHGNRVVFAGQQDGHSFILRWSLSDEKFNVEYQ</sequence>
<evidence type="ECO:0000256" key="8">
    <source>
        <dbReference type="PROSITE-ProRule" id="PRU10141"/>
    </source>
</evidence>
<feature type="repeat" description="WD" evidence="7">
    <location>
        <begin position="564"/>
        <end position="605"/>
    </location>
</feature>
<evidence type="ECO:0000256" key="5">
    <source>
        <dbReference type="ARBA" id="ARBA00022777"/>
    </source>
</evidence>
<dbReference type="InterPro" id="IPR001680">
    <property type="entry name" value="WD40_rpt"/>
</dbReference>
<organism evidence="11 12">
    <name type="scientific">Novipirellula aureliae</name>
    <dbReference type="NCBI Taxonomy" id="2527966"/>
    <lineage>
        <taxon>Bacteria</taxon>
        <taxon>Pseudomonadati</taxon>
        <taxon>Planctomycetota</taxon>
        <taxon>Planctomycetia</taxon>
        <taxon>Pirellulales</taxon>
        <taxon>Pirellulaceae</taxon>
        <taxon>Novipirellula</taxon>
    </lineage>
</organism>
<keyword evidence="9" id="KW-0812">Transmembrane</keyword>
<dbReference type="PROSITE" id="PS50082">
    <property type="entry name" value="WD_REPEATS_2"/>
    <property type="match status" value="2"/>
</dbReference>
<evidence type="ECO:0000313" key="12">
    <source>
        <dbReference type="Proteomes" id="UP000315471"/>
    </source>
</evidence>
<dbReference type="Pfam" id="PF00069">
    <property type="entry name" value="Pkinase"/>
    <property type="match status" value="1"/>
</dbReference>
<feature type="repeat" description="WD" evidence="7">
    <location>
        <begin position="476"/>
        <end position="517"/>
    </location>
</feature>
<keyword evidence="4 8" id="KW-0547">Nucleotide-binding</keyword>
<keyword evidence="2 11" id="KW-0808">Transferase</keyword>
<evidence type="ECO:0000313" key="11">
    <source>
        <dbReference type="EMBL" id="TWU40294.1"/>
    </source>
</evidence>
<name>A0A5C6DVN4_9BACT</name>
<evidence type="ECO:0000259" key="10">
    <source>
        <dbReference type="PROSITE" id="PS50011"/>
    </source>
</evidence>
<dbReference type="InterPro" id="IPR015943">
    <property type="entry name" value="WD40/YVTN_repeat-like_dom_sf"/>
</dbReference>
<dbReference type="AlphaFoldDB" id="A0A5C6DVN4"/>
<dbReference type="InterPro" id="IPR011009">
    <property type="entry name" value="Kinase-like_dom_sf"/>
</dbReference>
<evidence type="ECO:0000256" key="7">
    <source>
        <dbReference type="PROSITE-ProRule" id="PRU00221"/>
    </source>
</evidence>
<gene>
    <name evidence="11" type="primary">pknB_11</name>
    <name evidence="11" type="ORF">Q31b_36420</name>
</gene>
<dbReference type="SMART" id="SM00220">
    <property type="entry name" value="S_TKc"/>
    <property type="match status" value="1"/>
</dbReference>
<dbReference type="SUPFAM" id="SSF82171">
    <property type="entry name" value="DPP6 N-terminal domain-like"/>
    <property type="match status" value="1"/>
</dbReference>
<keyword evidence="1 7" id="KW-0853">WD repeat</keyword>
<dbReference type="Pfam" id="PF00400">
    <property type="entry name" value="WD40"/>
    <property type="match status" value="1"/>
</dbReference>
<evidence type="ECO:0000256" key="3">
    <source>
        <dbReference type="ARBA" id="ARBA00022737"/>
    </source>
</evidence>
<accession>A0A5C6DVN4</accession>
<dbReference type="RefSeq" id="WP_146600880.1">
    <property type="nucleotide sequence ID" value="NZ_SJPY01000005.1"/>
</dbReference>
<evidence type="ECO:0000256" key="6">
    <source>
        <dbReference type="ARBA" id="ARBA00022840"/>
    </source>
</evidence>
<comment type="caution">
    <text evidence="11">The sequence shown here is derived from an EMBL/GenBank/DDBJ whole genome shotgun (WGS) entry which is preliminary data.</text>
</comment>
<evidence type="ECO:0000256" key="2">
    <source>
        <dbReference type="ARBA" id="ARBA00022679"/>
    </source>
</evidence>
<dbReference type="PROSITE" id="PS00108">
    <property type="entry name" value="PROTEIN_KINASE_ST"/>
    <property type="match status" value="1"/>
</dbReference>
<proteinExistence type="predicted"/>
<dbReference type="PROSITE" id="PS00107">
    <property type="entry name" value="PROTEIN_KINASE_ATP"/>
    <property type="match status" value="1"/>
</dbReference>
<dbReference type="Proteomes" id="UP000315471">
    <property type="component" value="Unassembled WGS sequence"/>
</dbReference>
<dbReference type="PANTHER" id="PTHR43289:SF6">
    <property type="entry name" value="SERINE_THREONINE-PROTEIN KINASE NEKL-3"/>
    <property type="match status" value="1"/>
</dbReference>
<feature type="transmembrane region" description="Helical" evidence="9">
    <location>
        <begin position="359"/>
        <end position="383"/>
    </location>
</feature>
<dbReference type="OrthoDB" id="500858at2"/>
<dbReference type="Gene3D" id="3.30.200.20">
    <property type="entry name" value="Phosphorylase Kinase, domain 1"/>
    <property type="match status" value="1"/>
</dbReference>
<dbReference type="EMBL" id="SJPY01000005">
    <property type="protein sequence ID" value="TWU40294.1"/>
    <property type="molecule type" value="Genomic_DNA"/>
</dbReference>
<dbReference type="SUPFAM" id="SSF63829">
    <property type="entry name" value="Calcium-dependent phosphotriesterase"/>
    <property type="match status" value="1"/>
</dbReference>
<keyword evidence="3" id="KW-0677">Repeat</keyword>